<proteinExistence type="predicted"/>
<dbReference type="Proteomes" id="UP000193247">
    <property type="component" value="Unassembled WGS sequence"/>
</dbReference>
<accession>A0A1X2LYQ4</accession>
<feature type="domain" description="Insertion element IS402-like" evidence="1">
    <location>
        <begin position="2"/>
        <end position="34"/>
    </location>
</feature>
<evidence type="ECO:0000259" key="1">
    <source>
        <dbReference type="Pfam" id="PF13340"/>
    </source>
</evidence>
<dbReference type="OrthoDB" id="4546548at2"/>
<evidence type="ECO:0000313" key="2">
    <source>
        <dbReference type="EMBL" id="OSC42372.1"/>
    </source>
</evidence>
<dbReference type="AlphaFoldDB" id="A0A1X2LYQ4"/>
<dbReference type="STRING" id="1430326.B8W66_05240"/>
<evidence type="ECO:0000313" key="3">
    <source>
        <dbReference type="Proteomes" id="UP000193247"/>
    </source>
</evidence>
<gene>
    <name evidence="2" type="ORF">B8W66_05240</name>
</gene>
<dbReference type="Pfam" id="PF13340">
    <property type="entry name" value="DUF4096"/>
    <property type="match status" value="1"/>
</dbReference>
<organism evidence="2 3">
    <name type="scientific">Mycobacterium decipiens</name>
    <dbReference type="NCBI Taxonomy" id="1430326"/>
    <lineage>
        <taxon>Bacteria</taxon>
        <taxon>Bacillati</taxon>
        <taxon>Actinomycetota</taxon>
        <taxon>Actinomycetes</taxon>
        <taxon>Mycobacteriales</taxon>
        <taxon>Mycobacteriaceae</taxon>
        <taxon>Mycobacterium</taxon>
    </lineage>
</organism>
<sequence>MHPRRRIVDAIMYLHHTGCSWRQLPHEFPPCETV</sequence>
<comment type="caution">
    <text evidence="2">The sequence shown here is derived from an EMBL/GenBank/DDBJ whole genome shotgun (WGS) entry which is preliminary data.</text>
</comment>
<keyword evidence="3" id="KW-1185">Reference proteome</keyword>
<dbReference type="InterPro" id="IPR025161">
    <property type="entry name" value="IS402-like_dom"/>
</dbReference>
<name>A0A1X2LYQ4_9MYCO</name>
<reference evidence="2 3" key="1">
    <citation type="submission" date="2017-04" db="EMBL/GenBank/DDBJ databases">
        <title>The new phylogeny of genus Mycobacterium.</title>
        <authorList>
            <person name="Tortoli E."/>
            <person name="Trovato A."/>
            <person name="Cirillo D.M."/>
        </authorList>
    </citation>
    <scope>NUCLEOTIDE SEQUENCE [LARGE SCALE GENOMIC DNA]</scope>
    <source>
        <strain evidence="2 3">TBL 1200985</strain>
    </source>
</reference>
<protein>
    <recommendedName>
        <fullName evidence="1">Insertion element IS402-like domain-containing protein</fullName>
    </recommendedName>
</protein>
<dbReference type="EMBL" id="NCXP01000003">
    <property type="protein sequence ID" value="OSC42372.1"/>
    <property type="molecule type" value="Genomic_DNA"/>
</dbReference>